<evidence type="ECO:0000313" key="4">
    <source>
        <dbReference type="EMBL" id="CAE0411208.1"/>
    </source>
</evidence>
<dbReference type="GO" id="GO:0005737">
    <property type="term" value="C:cytoplasm"/>
    <property type="evidence" value="ECO:0007669"/>
    <property type="project" value="UniProtKB-SubCell"/>
</dbReference>
<evidence type="ECO:0000256" key="2">
    <source>
        <dbReference type="ARBA" id="ARBA00022490"/>
    </source>
</evidence>
<keyword evidence="2" id="KW-0963">Cytoplasm</keyword>
<name>A0A7S3L4D1_9STRA</name>
<dbReference type="GO" id="GO:0051082">
    <property type="term" value="F:unfolded protein binding"/>
    <property type="evidence" value="ECO:0007669"/>
    <property type="project" value="TreeGrafter"/>
</dbReference>
<dbReference type="PANTHER" id="PTHR12356:SF3">
    <property type="entry name" value="NUCLEAR MIGRATION PROTEIN NUDC"/>
    <property type="match status" value="1"/>
</dbReference>
<dbReference type="AlphaFoldDB" id="A0A7S3L4D1"/>
<organism evidence="4">
    <name type="scientific">Amphora coffeiformis</name>
    <dbReference type="NCBI Taxonomy" id="265554"/>
    <lineage>
        <taxon>Eukaryota</taxon>
        <taxon>Sar</taxon>
        <taxon>Stramenopiles</taxon>
        <taxon>Ochrophyta</taxon>
        <taxon>Bacillariophyta</taxon>
        <taxon>Bacillariophyceae</taxon>
        <taxon>Bacillariophycidae</taxon>
        <taxon>Thalassiophysales</taxon>
        <taxon>Catenulaceae</taxon>
        <taxon>Amphora</taxon>
    </lineage>
</organism>
<dbReference type="SUPFAM" id="SSF49764">
    <property type="entry name" value="HSP20-like chaperones"/>
    <property type="match status" value="1"/>
</dbReference>
<dbReference type="GO" id="GO:0006457">
    <property type="term" value="P:protein folding"/>
    <property type="evidence" value="ECO:0007669"/>
    <property type="project" value="TreeGrafter"/>
</dbReference>
<dbReference type="InterPro" id="IPR008978">
    <property type="entry name" value="HSP20-like_chaperone"/>
</dbReference>
<dbReference type="EMBL" id="HBIM01010243">
    <property type="protein sequence ID" value="CAE0411208.1"/>
    <property type="molecule type" value="Transcribed_RNA"/>
</dbReference>
<sequence>MPLSGTFEFVKIPANASEPIESHKADKAGGLSDDALVKFAKNYFFETTGAKKRARVLENASAAERQVLAAQVRTQLASSGSGGDNKNSTMISRLNEMDDDTVLDMIYRNQSQPSCDISALTVPTAGNNFKAVSMYSADSAKEHGLPRNERATALMVSCGHAAPDGGMYGDVFVGRAADNEATDIWERVDFTVADADPKAAWCETARSSGGGGGSGAAAASSLSNLVQQQQGMKITDGAALHNNNDTTYGYNGAPPVRESWGTWSQTDDEVELKLAVAAGTKAKYCKVNFSRTALKVTVAGNVLLQGTLFDPIALDESTFTLQDEGPTGRELAITLGKSDPRKWSFITR</sequence>
<dbReference type="Gene3D" id="2.60.40.790">
    <property type="match status" value="1"/>
</dbReference>
<comment type="subcellular location">
    <subcellularLocation>
        <location evidence="1">Cytoplasm</location>
    </subcellularLocation>
</comment>
<gene>
    <name evidence="4" type="ORF">ACOF00016_LOCUS8589</name>
</gene>
<dbReference type="InterPro" id="IPR007052">
    <property type="entry name" value="CS_dom"/>
</dbReference>
<dbReference type="PANTHER" id="PTHR12356">
    <property type="entry name" value="NUCLEAR MOVEMENT PROTEIN NUDC"/>
    <property type="match status" value="1"/>
</dbReference>
<dbReference type="Pfam" id="PF04969">
    <property type="entry name" value="CS"/>
    <property type="match status" value="1"/>
</dbReference>
<feature type="domain" description="CS" evidence="3">
    <location>
        <begin position="256"/>
        <end position="347"/>
    </location>
</feature>
<dbReference type="PROSITE" id="PS51203">
    <property type="entry name" value="CS"/>
    <property type="match status" value="1"/>
</dbReference>
<dbReference type="InterPro" id="IPR037898">
    <property type="entry name" value="NudC_fam"/>
</dbReference>
<proteinExistence type="predicted"/>
<reference evidence="4" key="1">
    <citation type="submission" date="2021-01" db="EMBL/GenBank/DDBJ databases">
        <authorList>
            <person name="Corre E."/>
            <person name="Pelletier E."/>
            <person name="Niang G."/>
            <person name="Scheremetjew M."/>
            <person name="Finn R."/>
            <person name="Kale V."/>
            <person name="Holt S."/>
            <person name="Cochrane G."/>
            <person name="Meng A."/>
            <person name="Brown T."/>
            <person name="Cohen L."/>
        </authorList>
    </citation>
    <scope>NUCLEOTIDE SEQUENCE</scope>
    <source>
        <strain evidence="4">CCMP127</strain>
    </source>
</reference>
<accession>A0A7S3L4D1</accession>
<evidence type="ECO:0000256" key="1">
    <source>
        <dbReference type="ARBA" id="ARBA00004496"/>
    </source>
</evidence>
<evidence type="ECO:0000259" key="3">
    <source>
        <dbReference type="PROSITE" id="PS51203"/>
    </source>
</evidence>
<dbReference type="CDD" id="cd06467">
    <property type="entry name" value="p23_NUDC_like"/>
    <property type="match status" value="1"/>
</dbReference>
<protein>
    <recommendedName>
        <fullName evidence="3">CS domain-containing protein</fullName>
    </recommendedName>
</protein>